<evidence type="ECO:0000313" key="1">
    <source>
        <dbReference type="EMBL" id="KAJ8108356.1"/>
    </source>
</evidence>
<dbReference type="EMBL" id="JAPHNI010000760">
    <property type="protein sequence ID" value="KAJ8108356.1"/>
    <property type="molecule type" value="Genomic_DNA"/>
</dbReference>
<comment type="caution">
    <text evidence="1">The sequence shown here is derived from an EMBL/GenBank/DDBJ whole genome shotgun (WGS) entry which is preliminary data.</text>
</comment>
<evidence type="ECO:0000313" key="2">
    <source>
        <dbReference type="Proteomes" id="UP001153331"/>
    </source>
</evidence>
<gene>
    <name evidence="1" type="ORF">OPT61_g8228</name>
</gene>
<accession>A0ACC2HZG9</accession>
<reference evidence="1" key="1">
    <citation type="submission" date="2022-11" db="EMBL/GenBank/DDBJ databases">
        <title>Genome Sequence of Boeremia exigua.</title>
        <authorList>
            <person name="Buettner E."/>
        </authorList>
    </citation>
    <scope>NUCLEOTIDE SEQUENCE</scope>
    <source>
        <strain evidence="1">CU02</strain>
    </source>
</reference>
<protein>
    <submittedName>
        <fullName evidence="1">Uncharacterized protein</fullName>
    </submittedName>
</protein>
<dbReference type="Proteomes" id="UP001153331">
    <property type="component" value="Unassembled WGS sequence"/>
</dbReference>
<proteinExistence type="predicted"/>
<sequence length="330" mass="36778">MDRFRKLVDYVLNITDYVIAWFNKTAKGVIQRLTGGLDPNFNQNIDGAVNPNGQPQSDAEFVTNVESFVKGTPAERFFKNNPSFIKELAEKAAVLKAEGSTPICDPGLLPKTVQVTMHQQIIYCDDSTSMKRDGRWNSQAELVRRIARITTRILPDQEGVALRFINQETKSDLSLSFEQIGESLQNAKWGGDTPIGTNLRSKILQPLVYDKLSSKLERPLLISIITDGMPSEEKEDTLVKTIVECGDILEAAGYPRESVKFVIGQVGSSDKATKFLGVMAEEPKIADVAFIATERLDVQVTQLGNDWDIDAWLIQTLYSPFDSSELKKTK</sequence>
<keyword evidence="2" id="KW-1185">Reference proteome</keyword>
<organism evidence="1 2">
    <name type="scientific">Boeremia exigua</name>
    <dbReference type="NCBI Taxonomy" id="749465"/>
    <lineage>
        <taxon>Eukaryota</taxon>
        <taxon>Fungi</taxon>
        <taxon>Dikarya</taxon>
        <taxon>Ascomycota</taxon>
        <taxon>Pezizomycotina</taxon>
        <taxon>Dothideomycetes</taxon>
        <taxon>Pleosporomycetidae</taxon>
        <taxon>Pleosporales</taxon>
        <taxon>Pleosporineae</taxon>
        <taxon>Didymellaceae</taxon>
        <taxon>Boeremia</taxon>
    </lineage>
</organism>
<name>A0ACC2HZG9_9PLEO</name>